<comment type="subunit">
    <text evidence="2 8">Tetramer of two alpha and two beta chains.</text>
</comment>
<dbReference type="GO" id="GO:0004834">
    <property type="term" value="F:tryptophan synthase activity"/>
    <property type="evidence" value="ECO:0007669"/>
    <property type="project" value="UniProtKB-UniRule"/>
</dbReference>
<organism evidence="10 11">
    <name type="scientific">Streptomyces minutiscleroticus</name>
    <dbReference type="NCBI Taxonomy" id="68238"/>
    <lineage>
        <taxon>Bacteria</taxon>
        <taxon>Bacillati</taxon>
        <taxon>Actinomycetota</taxon>
        <taxon>Actinomycetes</taxon>
        <taxon>Kitasatosporales</taxon>
        <taxon>Streptomycetaceae</taxon>
        <taxon>Streptomyces</taxon>
    </lineage>
</organism>
<comment type="function">
    <text evidence="8">The alpha subunit is responsible for the aldol cleavage of indoleglycerol phosphate to indole and glyceraldehyde 3-phosphate.</text>
</comment>
<evidence type="ECO:0000313" key="11">
    <source>
        <dbReference type="Proteomes" id="UP000619244"/>
    </source>
</evidence>
<evidence type="ECO:0000256" key="5">
    <source>
        <dbReference type="ARBA" id="ARBA00023141"/>
    </source>
</evidence>
<name>A0A918U856_9ACTN</name>
<dbReference type="InterPro" id="IPR013785">
    <property type="entry name" value="Aldolase_TIM"/>
</dbReference>
<dbReference type="GO" id="GO:0005829">
    <property type="term" value="C:cytosol"/>
    <property type="evidence" value="ECO:0007669"/>
    <property type="project" value="TreeGrafter"/>
</dbReference>
<sequence length="269" mass="27891">MTDTRLQRALRGAAAQHRAALAAYLPVGWPDRLTNLDALHLLAQSADVVELGVPHTAAVLDGPVIRQAAETALRAGFRITDVFHAARELSAASAAALLVMSYYQPVHAYGLHRFAQQAAAAGIDGVLIPDLPAEEAGAWRTAARAAGLAAIPLVSPRTRSMRLHCILAHATGLIYAPATSGVTGNELPISPELPDFIGRLRSLTALPIATGIGITSPERARAAAAHADAVVVGSALIRRMQASPRAPLAAAAASGRDFAAACHRLPHAA</sequence>
<keyword evidence="3 8" id="KW-0028">Amino-acid biosynthesis</keyword>
<reference evidence="10" key="1">
    <citation type="journal article" date="2014" name="Int. J. Syst. Evol. Microbiol.">
        <title>Complete genome sequence of Corynebacterium casei LMG S-19264T (=DSM 44701T), isolated from a smear-ripened cheese.</title>
        <authorList>
            <consortium name="US DOE Joint Genome Institute (JGI-PGF)"/>
            <person name="Walter F."/>
            <person name="Albersmeier A."/>
            <person name="Kalinowski J."/>
            <person name="Ruckert C."/>
        </authorList>
    </citation>
    <scope>NUCLEOTIDE SEQUENCE</scope>
    <source>
        <strain evidence="10">JCM 4790</strain>
    </source>
</reference>
<evidence type="ECO:0000256" key="9">
    <source>
        <dbReference type="RuleBase" id="RU003662"/>
    </source>
</evidence>
<feature type="active site" description="Proton acceptor" evidence="8">
    <location>
        <position position="61"/>
    </location>
</feature>
<evidence type="ECO:0000256" key="3">
    <source>
        <dbReference type="ARBA" id="ARBA00022605"/>
    </source>
</evidence>
<dbReference type="NCBIfam" id="TIGR00262">
    <property type="entry name" value="trpA"/>
    <property type="match status" value="1"/>
</dbReference>
<feature type="active site" description="Proton acceptor" evidence="8">
    <location>
        <position position="50"/>
    </location>
</feature>
<evidence type="ECO:0000256" key="2">
    <source>
        <dbReference type="ARBA" id="ARBA00011270"/>
    </source>
</evidence>
<dbReference type="PANTHER" id="PTHR43406">
    <property type="entry name" value="TRYPTOPHAN SYNTHASE, ALPHA CHAIN"/>
    <property type="match status" value="1"/>
</dbReference>
<evidence type="ECO:0000256" key="6">
    <source>
        <dbReference type="ARBA" id="ARBA00023239"/>
    </source>
</evidence>
<dbReference type="PANTHER" id="PTHR43406:SF1">
    <property type="entry name" value="TRYPTOPHAN SYNTHASE ALPHA CHAIN, CHLOROPLASTIC"/>
    <property type="match status" value="1"/>
</dbReference>
<dbReference type="EC" id="4.2.1.20" evidence="8"/>
<evidence type="ECO:0000313" key="10">
    <source>
        <dbReference type="EMBL" id="GGY07629.1"/>
    </source>
</evidence>
<dbReference type="Proteomes" id="UP000619244">
    <property type="component" value="Unassembled WGS sequence"/>
</dbReference>
<protein>
    <recommendedName>
        <fullName evidence="8">Tryptophan synthase alpha chain</fullName>
        <ecNumber evidence="8">4.2.1.20</ecNumber>
    </recommendedName>
</protein>
<evidence type="ECO:0000256" key="8">
    <source>
        <dbReference type="HAMAP-Rule" id="MF_00131"/>
    </source>
</evidence>
<dbReference type="SUPFAM" id="SSF51366">
    <property type="entry name" value="Ribulose-phoshate binding barrel"/>
    <property type="match status" value="1"/>
</dbReference>
<comment type="catalytic activity">
    <reaction evidence="7 8">
        <text>(1S,2R)-1-C-(indol-3-yl)glycerol 3-phosphate + L-serine = D-glyceraldehyde 3-phosphate + L-tryptophan + H2O</text>
        <dbReference type="Rhea" id="RHEA:10532"/>
        <dbReference type="ChEBI" id="CHEBI:15377"/>
        <dbReference type="ChEBI" id="CHEBI:33384"/>
        <dbReference type="ChEBI" id="CHEBI:57912"/>
        <dbReference type="ChEBI" id="CHEBI:58866"/>
        <dbReference type="ChEBI" id="CHEBI:59776"/>
        <dbReference type="EC" id="4.2.1.20"/>
    </reaction>
</comment>
<evidence type="ECO:0000256" key="7">
    <source>
        <dbReference type="ARBA" id="ARBA00049047"/>
    </source>
</evidence>
<keyword evidence="11" id="KW-1185">Reference proteome</keyword>
<dbReference type="EMBL" id="BMVU01000063">
    <property type="protein sequence ID" value="GGY07629.1"/>
    <property type="molecule type" value="Genomic_DNA"/>
</dbReference>
<dbReference type="HAMAP" id="MF_00131">
    <property type="entry name" value="Trp_synth_alpha"/>
    <property type="match status" value="1"/>
</dbReference>
<comment type="similarity">
    <text evidence="8 9">Belongs to the TrpA family.</text>
</comment>
<dbReference type="CDD" id="cd04724">
    <property type="entry name" value="Tryptophan_synthase_alpha"/>
    <property type="match status" value="1"/>
</dbReference>
<keyword evidence="5 8" id="KW-0057">Aromatic amino acid biosynthesis</keyword>
<dbReference type="InterPro" id="IPR011060">
    <property type="entry name" value="RibuloseP-bd_barrel"/>
</dbReference>
<reference evidence="10" key="2">
    <citation type="submission" date="2020-09" db="EMBL/GenBank/DDBJ databases">
        <authorList>
            <person name="Sun Q."/>
            <person name="Ohkuma M."/>
        </authorList>
    </citation>
    <scope>NUCLEOTIDE SEQUENCE</scope>
    <source>
        <strain evidence="10">JCM 4790</strain>
    </source>
</reference>
<evidence type="ECO:0000256" key="4">
    <source>
        <dbReference type="ARBA" id="ARBA00022822"/>
    </source>
</evidence>
<proteinExistence type="inferred from homology"/>
<dbReference type="RefSeq" id="WP_190194428.1">
    <property type="nucleotide sequence ID" value="NZ_BMVU01000063.1"/>
</dbReference>
<comment type="caution">
    <text evidence="10">The sequence shown here is derived from an EMBL/GenBank/DDBJ whole genome shotgun (WGS) entry which is preliminary data.</text>
</comment>
<dbReference type="Gene3D" id="3.20.20.70">
    <property type="entry name" value="Aldolase class I"/>
    <property type="match status" value="1"/>
</dbReference>
<dbReference type="AlphaFoldDB" id="A0A918U856"/>
<keyword evidence="4 8" id="KW-0822">Tryptophan biosynthesis</keyword>
<comment type="pathway">
    <text evidence="1 8">Amino-acid biosynthesis; L-tryptophan biosynthesis; L-tryptophan from chorismate: step 5/5.</text>
</comment>
<dbReference type="Pfam" id="PF00290">
    <property type="entry name" value="Trp_syntA"/>
    <property type="match status" value="1"/>
</dbReference>
<gene>
    <name evidence="8 10" type="primary">trpA</name>
    <name evidence="10" type="ORF">GCM10010358_70970</name>
</gene>
<accession>A0A918U856</accession>
<dbReference type="InterPro" id="IPR002028">
    <property type="entry name" value="Trp_synthase_suA"/>
</dbReference>
<evidence type="ECO:0000256" key="1">
    <source>
        <dbReference type="ARBA" id="ARBA00004733"/>
    </source>
</evidence>
<keyword evidence="6 8" id="KW-0456">Lyase</keyword>